<dbReference type="EnsemblPlants" id="KQJ95802">
    <property type="protein sequence ID" value="KQJ95802"/>
    <property type="gene ID" value="BRADI_3g19112v3"/>
</dbReference>
<dbReference type="Proteomes" id="UP000008810">
    <property type="component" value="Chromosome 3"/>
</dbReference>
<reference evidence="2" key="3">
    <citation type="submission" date="2018-08" db="UniProtKB">
        <authorList>
            <consortium name="EnsemblPlants"/>
        </authorList>
    </citation>
    <scope>IDENTIFICATION</scope>
    <source>
        <strain evidence="2">cv. Bd21</strain>
    </source>
</reference>
<organism evidence="1">
    <name type="scientific">Brachypodium distachyon</name>
    <name type="common">Purple false brome</name>
    <name type="synonym">Trachynia distachya</name>
    <dbReference type="NCBI Taxonomy" id="15368"/>
    <lineage>
        <taxon>Eukaryota</taxon>
        <taxon>Viridiplantae</taxon>
        <taxon>Streptophyta</taxon>
        <taxon>Embryophyta</taxon>
        <taxon>Tracheophyta</taxon>
        <taxon>Spermatophyta</taxon>
        <taxon>Magnoliopsida</taxon>
        <taxon>Liliopsida</taxon>
        <taxon>Poales</taxon>
        <taxon>Poaceae</taxon>
        <taxon>BOP clade</taxon>
        <taxon>Pooideae</taxon>
        <taxon>Stipodae</taxon>
        <taxon>Brachypodieae</taxon>
        <taxon>Brachypodium</taxon>
    </lineage>
</organism>
<dbReference type="EMBL" id="CM000882">
    <property type="protein sequence ID" value="KQJ95802.1"/>
    <property type="molecule type" value="Genomic_DNA"/>
</dbReference>
<gene>
    <name evidence="1" type="ORF">BRADI_3g19112v3</name>
</gene>
<dbReference type="AlphaFoldDB" id="A0A0Q3HQM3"/>
<evidence type="ECO:0000313" key="2">
    <source>
        <dbReference type="EnsemblPlants" id="KQJ95802"/>
    </source>
</evidence>
<name>A0A0Q3HQM3_BRADI</name>
<accession>A0A0Q3HQM3</accession>
<protein>
    <submittedName>
        <fullName evidence="1 2">Uncharacterized protein</fullName>
    </submittedName>
</protein>
<evidence type="ECO:0000313" key="1">
    <source>
        <dbReference type="EMBL" id="KQJ95802.1"/>
    </source>
</evidence>
<proteinExistence type="predicted"/>
<reference evidence="1" key="2">
    <citation type="submission" date="2017-06" db="EMBL/GenBank/DDBJ databases">
        <title>WGS assembly of Brachypodium distachyon.</title>
        <authorList>
            <consortium name="The International Brachypodium Initiative"/>
            <person name="Lucas S."/>
            <person name="Harmon-Smith M."/>
            <person name="Lail K."/>
            <person name="Tice H."/>
            <person name="Grimwood J."/>
            <person name="Bruce D."/>
            <person name="Barry K."/>
            <person name="Shu S."/>
            <person name="Lindquist E."/>
            <person name="Wang M."/>
            <person name="Pitluck S."/>
            <person name="Vogel J.P."/>
            <person name="Garvin D.F."/>
            <person name="Mockler T.C."/>
            <person name="Schmutz J."/>
            <person name="Rokhsar D."/>
            <person name="Bevan M.W."/>
        </authorList>
    </citation>
    <scope>NUCLEOTIDE SEQUENCE</scope>
    <source>
        <strain evidence="1">Bd21</strain>
    </source>
</reference>
<dbReference type="InParanoid" id="A0A0Q3HQM3"/>
<keyword evidence="3" id="KW-1185">Reference proteome</keyword>
<dbReference type="EMBL" id="CM000882">
    <property type="protein sequence ID" value="KQJ95803.1"/>
    <property type="molecule type" value="Genomic_DNA"/>
</dbReference>
<sequence length="73" mass="8345">MRYCTCTCLVIGMRLDLGRLRGQCCITVHILHIHHGLGRHTASNLFLNLGLSQHLLVLHKRLSRNSSLLILFR</sequence>
<dbReference type="EnsemblPlants" id="KQJ95803">
    <property type="protein sequence ID" value="KQJ95803"/>
    <property type="gene ID" value="BRADI_3g19112v3"/>
</dbReference>
<evidence type="ECO:0000313" key="3">
    <source>
        <dbReference type="Proteomes" id="UP000008810"/>
    </source>
</evidence>
<dbReference type="Gramene" id="KQJ95802">
    <property type="protein sequence ID" value="KQJ95802"/>
    <property type="gene ID" value="BRADI_3g19112v3"/>
</dbReference>
<dbReference type="Gramene" id="KQJ95803">
    <property type="protein sequence ID" value="KQJ95803"/>
    <property type="gene ID" value="BRADI_3g19112v3"/>
</dbReference>
<reference evidence="1 2" key="1">
    <citation type="journal article" date="2010" name="Nature">
        <title>Genome sequencing and analysis of the model grass Brachypodium distachyon.</title>
        <authorList>
            <consortium name="International Brachypodium Initiative"/>
        </authorList>
    </citation>
    <scope>NUCLEOTIDE SEQUENCE [LARGE SCALE GENOMIC DNA]</scope>
    <source>
        <strain evidence="1 2">Bd21</strain>
    </source>
</reference>